<keyword evidence="11" id="KW-0411">Iron-sulfur</keyword>
<dbReference type="GO" id="GO:0006298">
    <property type="term" value="P:mismatch repair"/>
    <property type="evidence" value="ECO:0007669"/>
    <property type="project" value="TreeGrafter"/>
</dbReference>
<keyword evidence="6" id="KW-0004">4Fe-4S</keyword>
<evidence type="ECO:0000256" key="6">
    <source>
        <dbReference type="ARBA" id="ARBA00022485"/>
    </source>
</evidence>
<dbReference type="SUPFAM" id="SSF48150">
    <property type="entry name" value="DNA-glycosylase"/>
    <property type="match status" value="1"/>
</dbReference>
<keyword evidence="17" id="KW-1185">Reference proteome</keyword>
<dbReference type="InterPro" id="IPR000445">
    <property type="entry name" value="HhH_motif"/>
</dbReference>
<evidence type="ECO:0000256" key="12">
    <source>
        <dbReference type="ARBA" id="ARBA00023204"/>
    </source>
</evidence>
<evidence type="ECO:0000256" key="3">
    <source>
        <dbReference type="ARBA" id="ARBA00008343"/>
    </source>
</evidence>
<dbReference type="GO" id="GO:0006284">
    <property type="term" value="P:base-excision repair"/>
    <property type="evidence" value="ECO:0007669"/>
    <property type="project" value="UniProtKB-UniRule"/>
</dbReference>
<evidence type="ECO:0000259" key="15">
    <source>
        <dbReference type="SMART" id="SM00478"/>
    </source>
</evidence>
<dbReference type="SMART" id="SM00525">
    <property type="entry name" value="FES"/>
    <property type="match status" value="1"/>
</dbReference>
<sequence>MNQTFENKVISWYHANKRDLPWRHTTNPYYIWVSEIMLQQTQAERVKAYYKRFIELFPTIADLATAEEAVLLKAWEGLGYYSRVRNLQKAAIQIVELHGGVFPDKFEDVLALTGIGSYTAGAICSIAFGIPKPAVDGNVLRVMTRVLADERDINQLSTKRAIEEEVAEHLSAKDPSGFNQGLIELGATICTPRNPKCEICPIAGECLAKQLDTQSHYPVKIKKVKRQELYFDTVIIQDSVNNYLLSDIHEDTLLQNMWRFPQTESLDDVEALERWIFECYQIKVSLQHVGNAKHVFSHRTWHMQVYYGRIEQAGNKNFYSLDEVPMANAHRNLLTLFE</sequence>
<protein>
    <recommendedName>
        <fullName evidence="5 14">Adenine DNA glycosylase</fullName>
        <ecNumber evidence="4 14">3.2.2.31</ecNumber>
    </recommendedName>
</protein>
<keyword evidence="13 14" id="KW-0326">Glycosidase</keyword>
<dbReference type="OrthoDB" id="9802365at2"/>
<dbReference type="InterPro" id="IPR004035">
    <property type="entry name" value="Endouclease-III_FeS-bd_BS"/>
</dbReference>
<organism evidence="16 17">
    <name type="scientific">Culicoidibacter larvae</name>
    <dbReference type="NCBI Taxonomy" id="2579976"/>
    <lineage>
        <taxon>Bacteria</taxon>
        <taxon>Bacillati</taxon>
        <taxon>Bacillota</taxon>
        <taxon>Culicoidibacteria</taxon>
        <taxon>Culicoidibacterales</taxon>
        <taxon>Culicoidibacteraceae</taxon>
        <taxon>Culicoidibacter</taxon>
    </lineage>
</organism>
<dbReference type="EC" id="3.2.2.31" evidence="4 14"/>
<comment type="catalytic activity">
    <reaction evidence="1 14">
        <text>Hydrolyzes free adenine bases from 7,8-dihydro-8-oxoguanine:adenine mismatched double-stranded DNA, leaving an apurinic site.</text>
        <dbReference type="EC" id="3.2.2.31"/>
    </reaction>
</comment>
<dbReference type="PANTHER" id="PTHR42944:SF1">
    <property type="entry name" value="ADENINE DNA GLYCOSYLASE"/>
    <property type="match status" value="1"/>
</dbReference>
<dbReference type="GO" id="GO:0034039">
    <property type="term" value="F:8-oxo-7,8-dihydroguanine DNA N-glycosylase activity"/>
    <property type="evidence" value="ECO:0007669"/>
    <property type="project" value="TreeGrafter"/>
</dbReference>
<dbReference type="Pfam" id="PF00633">
    <property type="entry name" value="HHH"/>
    <property type="match status" value="1"/>
</dbReference>
<comment type="cofactor">
    <cofactor evidence="14">
        <name>[4Fe-4S] cluster</name>
        <dbReference type="ChEBI" id="CHEBI:49883"/>
    </cofactor>
    <text evidence="14">Binds 1 [4Fe-4S] cluster.</text>
</comment>
<evidence type="ECO:0000256" key="10">
    <source>
        <dbReference type="ARBA" id="ARBA00023004"/>
    </source>
</evidence>
<feature type="domain" description="HhH-GPD" evidence="15">
    <location>
        <begin position="37"/>
        <end position="188"/>
    </location>
</feature>
<dbReference type="GO" id="GO:0032357">
    <property type="term" value="F:oxidized purine DNA binding"/>
    <property type="evidence" value="ECO:0007669"/>
    <property type="project" value="TreeGrafter"/>
</dbReference>
<dbReference type="GO" id="GO:0035485">
    <property type="term" value="F:adenine/guanine mispair binding"/>
    <property type="evidence" value="ECO:0007669"/>
    <property type="project" value="TreeGrafter"/>
</dbReference>
<evidence type="ECO:0000313" key="16">
    <source>
        <dbReference type="EMBL" id="TLG74240.1"/>
    </source>
</evidence>
<keyword evidence="7" id="KW-0479">Metal-binding</keyword>
<dbReference type="InterPro" id="IPR044298">
    <property type="entry name" value="MIG/MutY"/>
</dbReference>
<comment type="caution">
    <text evidence="16">The sequence shown here is derived from an EMBL/GenBank/DDBJ whole genome shotgun (WGS) entry which is preliminary data.</text>
</comment>
<name>A0A5R8QD77_9FIRM</name>
<proteinExistence type="inferred from homology"/>
<keyword evidence="9" id="KW-0378">Hydrolase</keyword>
<dbReference type="PROSITE" id="PS00764">
    <property type="entry name" value="ENDONUCLEASE_III_1"/>
    <property type="match status" value="1"/>
</dbReference>
<gene>
    <name evidence="16" type="primary">mutY</name>
    <name evidence="16" type="ORF">FEZ08_05915</name>
</gene>
<dbReference type="InterPro" id="IPR011257">
    <property type="entry name" value="DNA_glycosylase"/>
</dbReference>
<evidence type="ECO:0000256" key="11">
    <source>
        <dbReference type="ARBA" id="ARBA00023014"/>
    </source>
</evidence>
<dbReference type="InterPro" id="IPR005760">
    <property type="entry name" value="A/G_AdeGlyc_MutY"/>
</dbReference>
<dbReference type="InterPro" id="IPR023170">
    <property type="entry name" value="HhH_base_excis_C"/>
</dbReference>
<dbReference type="Proteomes" id="UP000306912">
    <property type="component" value="Unassembled WGS sequence"/>
</dbReference>
<dbReference type="GO" id="GO:0046872">
    <property type="term" value="F:metal ion binding"/>
    <property type="evidence" value="ECO:0007669"/>
    <property type="project" value="UniProtKB-UniRule"/>
</dbReference>
<evidence type="ECO:0000256" key="13">
    <source>
        <dbReference type="ARBA" id="ARBA00023295"/>
    </source>
</evidence>
<dbReference type="EMBL" id="VBWP01000004">
    <property type="protein sequence ID" value="TLG74240.1"/>
    <property type="molecule type" value="Genomic_DNA"/>
</dbReference>
<dbReference type="Gene3D" id="1.10.340.30">
    <property type="entry name" value="Hypothetical protein, domain 2"/>
    <property type="match status" value="1"/>
</dbReference>
<dbReference type="FunCoup" id="A0A5R8QD77">
    <property type="interactions" value="387"/>
</dbReference>
<evidence type="ECO:0000256" key="1">
    <source>
        <dbReference type="ARBA" id="ARBA00000843"/>
    </source>
</evidence>
<dbReference type="NCBIfam" id="TIGR01084">
    <property type="entry name" value="mutY"/>
    <property type="match status" value="1"/>
</dbReference>
<keyword evidence="12" id="KW-0234">DNA repair</keyword>
<dbReference type="CDD" id="cd03431">
    <property type="entry name" value="NUDIX_DNA_Glycosylase_C-MutY"/>
    <property type="match status" value="1"/>
</dbReference>
<dbReference type="SUPFAM" id="SSF55811">
    <property type="entry name" value="Nudix"/>
    <property type="match status" value="1"/>
</dbReference>
<dbReference type="Pfam" id="PF14815">
    <property type="entry name" value="NUDIX_4"/>
    <property type="match status" value="1"/>
</dbReference>
<dbReference type="AlphaFoldDB" id="A0A5R8QD77"/>
<evidence type="ECO:0000256" key="4">
    <source>
        <dbReference type="ARBA" id="ARBA00012045"/>
    </source>
</evidence>
<dbReference type="SMART" id="SM00478">
    <property type="entry name" value="ENDO3c"/>
    <property type="match status" value="1"/>
</dbReference>
<keyword evidence="8 14" id="KW-0227">DNA damage</keyword>
<dbReference type="CDD" id="cd00056">
    <property type="entry name" value="ENDO3c"/>
    <property type="match status" value="1"/>
</dbReference>
<dbReference type="GO" id="GO:0051539">
    <property type="term" value="F:4 iron, 4 sulfur cluster binding"/>
    <property type="evidence" value="ECO:0007669"/>
    <property type="project" value="UniProtKB-UniRule"/>
</dbReference>
<dbReference type="Gene3D" id="3.90.79.10">
    <property type="entry name" value="Nucleoside Triphosphate Pyrophosphohydrolase"/>
    <property type="match status" value="1"/>
</dbReference>
<evidence type="ECO:0000256" key="8">
    <source>
        <dbReference type="ARBA" id="ARBA00022763"/>
    </source>
</evidence>
<dbReference type="InterPro" id="IPR015797">
    <property type="entry name" value="NUDIX_hydrolase-like_dom_sf"/>
</dbReference>
<evidence type="ECO:0000256" key="9">
    <source>
        <dbReference type="ARBA" id="ARBA00022801"/>
    </source>
</evidence>
<keyword evidence="10 14" id="KW-0408">Iron</keyword>
<dbReference type="InterPro" id="IPR003265">
    <property type="entry name" value="HhH-GPD_domain"/>
</dbReference>
<comment type="similarity">
    <text evidence="3 14">Belongs to the Nth/MutY family.</text>
</comment>
<dbReference type="FunFam" id="1.10.340.30:FF:000002">
    <property type="entry name" value="Adenine DNA glycosylase"/>
    <property type="match status" value="1"/>
</dbReference>
<reference evidence="16 17" key="1">
    <citation type="submission" date="2019-05" db="EMBL/GenBank/DDBJ databases">
        <title>Culicoidintestinum kansasii gen. nov., sp. nov. from the gastrointestinal tract of the biting midge, Culicoides sonorensis.</title>
        <authorList>
            <person name="Neupane S."/>
            <person name="Ghosh A."/>
            <person name="Gunther S."/>
            <person name="Martin K."/>
            <person name="Zurek L."/>
        </authorList>
    </citation>
    <scope>NUCLEOTIDE SEQUENCE [LARGE SCALE GENOMIC DNA]</scope>
    <source>
        <strain evidence="16 17">CS-1</strain>
    </source>
</reference>
<dbReference type="Pfam" id="PF00730">
    <property type="entry name" value="HhH-GPD"/>
    <property type="match status" value="1"/>
</dbReference>
<dbReference type="RefSeq" id="WP_138190792.1">
    <property type="nucleotide sequence ID" value="NZ_VBWP01000004.1"/>
</dbReference>
<accession>A0A5R8QD77</accession>
<evidence type="ECO:0000313" key="17">
    <source>
        <dbReference type="Proteomes" id="UP000306912"/>
    </source>
</evidence>
<dbReference type="Gene3D" id="1.10.1670.10">
    <property type="entry name" value="Helix-hairpin-Helix base-excision DNA repair enzymes (C-terminal)"/>
    <property type="match status" value="1"/>
</dbReference>
<dbReference type="Pfam" id="PF10576">
    <property type="entry name" value="EndIII_4Fe-2S"/>
    <property type="match status" value="1"/>
</dbReference>
<comment type="function">
    <text evidence="2">Adenine glycosylase active on G-A mispairs. MutY also corrects error-prone DNA synthesis past GO lesions which are due to the oxidatively damaged form of guanine: 7,8-dihydro-8-oxoguanine (8-oxo-dGTP).</text>
</comment>
<dbReference type="InParanoid" id="A0A5R8QD77"/>
<dbReference type="InterPro" id="IPR029119">
    <property type="entry name" value="MutY_C"/>
</dbReference>
<dbReference type="GO" id="GO:0000701">
    <property type="term" value="F:purine-specific mismatch base pair DNA N-glycosylase activity"/>
    <property type="evidence" value="ECO:0007669"/>
    <property type="project" value="UniProtKB-EC"/>
</dbReference>
<evidence type="ECO:0000256" key="2">
    <source>
        <dbReference type="ARBA" id="ARBA00002933"/>
    </source>
</evidence>
<dbReference type="InterPro" id="IPR003651">
    <property type="entry name" value="Endonuclease3_FeS-loop_motif"/>
</dbReference>
<evidence type="ECO:0000256" key="7">
    <source>
        <dbReference type="ARBA" id="ARBA00022723"/>
    </source>
</evidence>
<evidence type="ECO:0000256" key="14">
    <source>
        <dbReference type="RuleBase" id="RU365096"/>
    </source>
</evidence>
<dbReference type="PANTHER" id="PTHR42944">
    <property type="entry name" value="ADENINE DNA GLYCOSYLASE"/>
    <property type="match status" value="1"/>
</dbReference>
<evidence type="ECO:0000256" key="5">
    <source>
        <dbReference type="ARBA" id="ARBA00022023"/>
    </source>
</evidence>